<feature type="region of interest" description="Disordered" evidence="1">
    <location>
        <begin position="49"/>
        <end position="135"/>
    </location>
</feature>
<name>A0A0H5NMH6_NOCFR</name>
<reference evidence="3" key="1">
    <citation type="submission" date="2015-03" db="EMBL/GenBank/DDBJ databases">
        <authorList>
            <consortium name="Pathogen Informatics"/>
        </authorList>
    </citation>
    <scope>NUCLEOTIDE SEQUENCE [LARGE SCALE GENOMIC DNA]</scope>
    <source>
        <strain evidence="3">NCTC11134</strain>
    </source>
</reference>
<gene>
    <name evidence="2" type="ORF">ERS450000_02182</name>
</gene>
<dbReference type="KEGG" id="nfr:ERS450000_02182"/>
<sequence length="159" mass="16251">MSESSEILTRLAALPDSELAAVLRAATAGCGAFWAVHAALAELAGVGHADAADAVSPATPPARPEPGTPGSGQVGGPVPPPPVASPPSGAGGYTSSGMPTFDSVRDKVEQRFGTAQGRSELDRETPVGRSVDEQFAAREEAARERLDRIRRSLHGEGAD</sequence>
<feature type="compositionally biased region" description="Pro residues" evidence="1">
    <location>
        <begin position="58"/>
        <end position="67"/>
    </location>
</feature>
<evidence type="ECO:0000313" key="3">
    <source>
        <dbReference type="Proteomes" id="UP000057820"/>
    </source>
</evidence>
<proteinExistence type="predicted"/>
<feature type="compositionally biased region" description="Basic and acidic residues" evidence="1">
    <location>
        <begin position="119"/>
        <end position="135"/>
    </location>
</feature>
<evidence type="ECO:0000256" key="1">
    <source>
        <dbReference type="SAM" id="MobiDB-lite"/>
    </source>
</evidence>
<protein>
    <submittedName>
        <fullName evidence="2">Uncharacterized protein</fullName>
    </submittedName>
</protein>
<dbReference type="AlphaFoldDB" id="A0A0H5NMH6"/>
<dbReference type="EMBL" id="LN868938">
    <property type="protein sequence ID" value="CRY77120.1"/>
    <property type="molecule type" value="Genomic_DNA"/>
</dbReference>
<accession>A0A0H5NMH6</accession>
<evidence type="ECO:0000313" key="2">
    <source>
        <dbReference type="EMBL" id="CRY77120.1"/>
    </source>
</evidence>
<organism evidence="2 3">
    <name type="scientific">Nocardia farcinica</name>
    <dbReference type="NCBI Taxonomy" id="37329"/>
    <lineage>
        <taxon>Bacteria</taxon>
        <taxon>Bacillati</taxon>
        <taxon>Actinomycetota</taxon>
        <taxon>Actinomycetes</taxon>
        <taxon>Mycobacteriales</taxon>
        <taxon>Nocardiaceae</taxon>
        <taxon>Nocardia</taxon>
    </lineage>
</organism>
<dbReference type="Proteomes" id="UP000057820">
    <property type="component" value="Chromosome 1"/>
</dbReference>
<dbReference type="RefSeq" id="WP_076573599.1">
    <property type="nucleotide sequence ID" value="NZ_CP031418.1"/>
</dbReference>